<accession>A0A644YSM0</accession>
<gene>
    <name evidence="2" type="ORF">SDC9_76013</name>
</gene>
<comment type="caution">
    <text evidence="2">The sequence shown here is derived from an EMBL/GenBank/DDBJ whole genome shotgun (WGS) entry which is preliminary data.</text>
</comment>
<sequence length="113" mass="12118">MLARLSPAPGKSTSATGEKRETSSRAYASCRAVMPGKMGSYPSVMRPSRPILGFDIWKSSCVLGVGNVFLLDRAHAHSFDDALLEDGIDGERGDGAHQKTRVLERRIAGVTAD</sequence>
<dbReference type="AlphaFoldDB" id="A0A644YSM0"/>
<evidence type="ECO:0000256" key="1">
    <source>
        <dbReference type="SAM" id="MobiDB-lite"/>
    </source>
</evidence>
<name>A0A644YSM0_9ZZZZ</name>
<dbReference type="EMBL" id="VSSQ01005519">
    <property type="protein sequence ID" value="MPM29473.1"/>
    <property type="molecule type" value="Genomic_DNA"/>
</dbReference>
<evidence type="ECO:0000313" key="2">
    <source>
        <dbReference type="EMBL" id="MPM29473.1"/>
    </source>
</evidence>
<feature type="region of interest" description="Disordered" evidence="1">
    <location>
        <begin position="1"/>
        <end position="27"/>
    </location>
</feature>
<protein>
    <submittedName>
        <fullName evidence="2">Uncharacterized protein</fullName>
    </submittedName>
</protein>
<organism evidence="2">
    <name type="scientific">bioreactor metagenome</name>
    <dbReference type="NCBI Taxonomy" id="1076179"/>
    <lineage>
        <taxon>unclassified sequences</taxon>
        <taxon>metagenomes</taxon>
        <taxon>ecological metagenomes</taxon>
    </lineage>
</organism>
<reference evidence="2" key="1">
    <citation type="submission" date="2019-08" db="EMBL/GenBank/DDBJ databases">
        <authorList>
            <person name="Kucharzyk K."/>
            <person name="Murdoch R.W."/>
            <person name="Higgins S."/>
            <person name="Loffler F."/>
        </authorList>
    </citation>
    <scope>NUCLEOTIDE SEQUENCE</scope>
</reference>
<proteinExistence type="predicted"/>